<feature type="region of interest" description="Disordered" evidence="1">
    <location>
        <begin position="1"/>
        <end position="63"/>
    </location>
</feature>
<proteinExistence type="predicted"/>
<dbReference type="EMBL" id="CP108021">
    <property type="protein sequence ID" value="WUM18409.1"/>
    <property type="molecule type" value="Genomic_DNA"/>
</dbReference>
<feature type="region of interest" description="Disordered" evidence="1">
    <location>
        <begin position="242"/>
        <end position="275"/>
    </location>
</feature>
<dbReference type="InterPro" id="IPR025449">
    <property type="entry name" value="JetB"/>
</dbReference>
<accession>A0AAU4JX80</accession>
<feature type="compositionally biased region" description="Acidic residues" evidence="1">
    <location>
        <begin position="1"/>
        <end position="23"/>
    </location>
</feature>
<evidence type="ECO:0000313" key="3">
    <source>
        <dbReference type="Proteomes" id="UP001432128"/>
    </source>
</evidence>
<organism evidence="2 3">
    <name type="scientific">Williamsia herbipolensis</name>
    <dbReference type="NCBI Taxonomy" id="1603258"/>
    <lineage>
        <taxon>Bacteria</taxon>
        <taxon>Bacillati</taxon>
        <taxon>Actinomycetota</taxon>
        <taxon>Actinomycetes</taxon>
        <taxon>Mycobacteriales</taxon>
        <taxon>Nocardiaceae</taxon>
        <taxon>Williamsia</taxon>
    </lineage>
</organism>
<reference evidence="2 3" key="1">
    <citation type="submission" date="2022-10" db="EMBL/GenBank/DDBJ databases">
        <title>The complete genomes of actinobacterial strains from the NBC collection.</title>
        <authorList>
            <person name="Joergensen T.S."/>
            <person name="Alvarez Arevalo M."/>
            <person name="Sterndorff E.B."/>
            <person name="Faurdal D."/>
            <person name="Vuksanovic O."/>
            <person name="Mourched A.-S."/>
            <person name="Charusanti P."/>
            <person name="Shaw S."/>
            <person name="Blin K."/>
            <person name="Weber T."/>
        </authorList>
    </citation>
    <scope>NUCLEOTIDE SEQUENCE [LARGE SCALE GENOMIC DNA]</scope>
    <source>
        <strain evidence="2 3">NBC_00319</strain>
    </source>
</reference>
<gene>
    <name evidence="2" type="ORF">OG579_11655</name>
</gene>
<feature type="compositionally biased region" description="Acidic residues" evidence="1">
    <location>
        <begin position="251"/>
        <end position="275"/>
    </location>
</feature>
<evidence type="ECO:0000256" key="1">
    <source>
        <dbReference type="SAM" id="MobiDB-lite"/>
    </source>
</evidence>
<feature type="compositionally biased region" description="Basic and acidic residues" evidence="1">
    <location>
        <begin position="52"/>
        <end position="62"/>
    </location>
</feature>
<keyword evidence="3" id="KW-1185">Reference proteome</keyword>
<dbReference type="Pfam" id="PF13835">
    <property type="entry name" value="DUF4194"/>
    <property type="match status" value="1"/>
</dbReference>
<dbReference type="RefSeq" id="WP_328856061.1">
    <property type="nucleotide sequence ID" value="NZ_CP108021.1"/>
</dbReference>
<evidence type="ECO:0000313" key="2">
    <source>
        <dbReference type="EMBL" id="WUM18409.1"/>
    </source>
</evidence>
<dbReference type="KEGG" id="whr:OG579_11655"/>
<sequence>MTTDDVTDDDLAADAPEAGDDLFVDSPDAEASPSVDLSHFSFDGTEPLGEIGQRRTEPRFDGDTSELPAPVCYALQELVAAAHVSGKSRNWRAIEANEQIIRSRLSELNLVLEIDTEHRYAFTRQVTESDPRQRNILRASTLTLAASVLALFLRQKYLTSVDESATVERTEMVDHMLTYKPVRDTDEAGFIRRVDAAINVLENRKVIRALPGTDRYAIHGVIAALLTPEQVESYTRAYRVLAGDDPSPDLAELDEASLDETENAPDGTTEDEDEQ</sequence>
<name>A0AAU4JX80_9NOCA</name>
<dbReference type="Proteomes" id="UP001432128">
    <property type="component" value="Chromosome"/>
</dbReference>
<protein>
    <submittedName>
        <fullName evidence="2">DUF4194 domain-containing protein</fullName>
    </submittedName>
</protein>
<dbReference type="AlphaFoldDB" id="A0AAU4JX80"/>